<keyword evidence="6" id="KW-0449">Lipoprotein</keyword>
<dbReference type="Proteomes" id="UP000265724">
    <property type="component" value="Unassembled WGS sequence"/>
</dbReference>
<dbReference type="EMBL" id="QXIX01000051">
    <property type="protein sequence ID" value="RIE12756.1"/>
    <property type="molecule type" value="Genomic_DNA"/>
</dbReference>
<feature type="domain" description="ABC transporter substrate-binding protein PnrA-like" evidence="7">
    <location>
        <begin position="177"/>
        <end position="524"/>
    </location>
</feature>
<dbReference type="InterPro" id="IPR036582">
    <property type="entry name" value="Mao_N_sf"/>
</dbReference>
<gene>
    <name evidence="9" type="ORF">SMC2_06590</name>
</gene>
<dbReference type="SUPFAM" id="SSF55383">
    <property type="entry name" value="Copper amine oxidase, domain N"/>
    <property type="match status" value="1"/>
</dbReference>
<dbReference type="Pfam" id="PF02608">
    <property type="entry name" value="Bmp"/>
    <property type="match status" value="1"/>
</dbReference>
<evidence type="ECO:0000259" key="7">
    <source>
        <dbReference type="Pfam" id="PF02608"/>
    </source>
</evidence>
<dbReference type="InterPro" id="IPR003760">
    <property type="entry name" value="PnrA-like"/>
</dbReference>
<feature type="domain" description="Copper amine oxidase-like N-terminal" evidence="8">
    <location>
        <begin position="56"/>
        <end position="163"/>
    </location>
</feature>
<keyword evidence="5" id="KW-0472">Membrane</keyword>
<evidence type="ECO:0000256" key="3">
    <source>
        <dbReference type="ARBA" id="ARBA00022475"/>
    </source>
</evidence>
<keyword evidence="4" id="KW-0732">Signal</keyword>
<dbReference type="Pfam" id="PF07833">
    <property type="entry name" value="Cu_amine_oxidN1"/>
    <property type="match status" value="1"/>
</dbReference>
<comment type="subcellular location">
    <subcellularLocation>
        <location evidence="1">Cell membrane</location>
        <topology evidence="1">Lipid-anchor</topology>
    </subcellularLocation>
</comment>
<accession>A0ABX9MFL6</accession>
<evidence type="ECO:0000259" key="8">
    <source>
        <dbReference type="Pfam" id="PF07833"/>
    </source>
</evidence>
<name>A0ABX9MFL6_9BACT</name>
<dbReference type="InterPro" id="IPR012854">
    <property type="entry name" value="Cu_amine_oxidase-like_N"/>
</dbReference>
<comment type="similarity">
    <text evidence="2">Belongs to the BMP lipoprotein family.</text>
</comment>
<dbReference type="PANTHER" id="PTHR34296">
    <property type="entry name" value="TRANSCRIPTIONAL ACTIVATOR PROTEIN MED"/>
    <property type="match status" value="1"/>
</dbReference>
<protein>
    <submittedName>
        <fullName evidence="9">BMP family ABC transporter substrate-binding protein</fullName>
    </submittedName>
</protein>
<dbReference type="Gene3D" id="3.40.50.2300">
    <property type="match status" value="2"/>
</dbReference>
<proteinExistence type="inferred from homology"/>
<evidence type="ECO:0000256" key="4">
    <source>
        <dbReference type="ARBA" id="ARBA00022729"/>
    </source>
</evidence>
<keyword evidence="3" id="KW-1003">Cell membrane</keyword>
<sequence length="541" mass="56611">MPQDVRHPIMEGNVKRLISLVLVLAMIAGLTAGVSTATAATTTTLVLTVGKVNYTLNGAAKVGDQAPEITSSRTFVPIRVVSEAFGADVNYDPATKTVAVLLGATSFEFIIGQKSVKINGDAALMDAAAYISKAGRTLIPIRFVSEKSGLNVAWNATARTVTVNSKAPVTGTIKIGLVTDVGGRGDQSFNDSALRGLEIWAAQKSFVKGGGYAAMTDAAYKQSLADNAPDLSSRGIAPIPGITPIVLESKEQTDYVPNLTKLAEDEGCKLIIAVGFMLSDATYQIAKEHPQTKFMLIDAQPSDPTTFAPLPTLPNLVCFLFKEEQCGYLVGAIAGMATKANKIGFIGGIAVPAVQRYEAGFMAGIKTTNPTAYGTAGKNVADVYAGSFGDQPHGKLIAQTMIAQKCDILFHAAGATGNGMFEALKEAGGPDKGLWGIGCDVDMGKNPNLYPAGTLTCAIKHVDFATYASVKSIIYGTFTPGVVTLSLRNGGVGWAQDNVAKVLSAAQIAKINTLRQDIIDGKITPPEDPKAVPTWTAPTGF</sequence>
<dbReference type="CDD" id="cd06354">
    <property type="entry name" value="PBP1_PrnA-like"/>
    <property type="match status" value="1"/>
</dbReference>
<dbReference type="Gene3D" id="3.30.457.10">
    <property type="entry name" value="Copper amine oxidase-like, N-terminal domain"/>
    <property type="match status" value="1"/>
</dbReference>
<comment type="caution">
    <text evidence="9">The sequence shown here is derived from an EMBL/GenBank/DDBJ whole genome shotgun (WGS) entry which is preliminary data.</text>
</comment>
<evidence type="ECO:0000313" key="9">
    <source>
        <dbReference type="EMBL" id="RIE12756.1"/>
    </source>
</evidence>
<evidence type="ECO:0000313" key="10">
    <source>
        <dbReference type="Proteomes" id="UP000265724"/>
    </source>
</evidence>
<reference evidence="9 10" key="1">
    <citation type="submission" date="2018-09" db="EMBL/GenBank/DDBJ databases">
        <title>Discovery and Ecogenomic Context for Candidatus Cryosericales, a Global Caldiserica Order Active in Thawing Permafrost.</title>
        <authorList>
            <person name="Martinez M.A."/>
            <person name="Woodcroft B.J."/>
            <person name="Ignacio Espinoza J.C."/>
            <person name="Zayed A."/>
            <person name="Singleton C.M."/>
            <person name="Boyd J."/>
            <person name="Li Y.-F."/>
            <person name="Purvine S."/>
            <person name="Maughan H."/>
            <person name="Hodgkins S.B."/>
            <person name="Anderson D."/>
            <person name="Sederholm M."/>
            <person name="Temperton B."/>
            <person name="Saleska S.R."/>
            <person name="Tyson G.W."/>
            <person name="Rich V.I."/>
        </authorList>
    </citation>
    <scope>NUCLEOTIDE SEQUENCE [LARGE SCALE GENOMIC DNA]</scope>
    <source>
        <strain evidence="9 10">SMC2</strain>
    </source>
</reference>
<evidence type="ECO:0000256" key="6">
    <source>
        <dbReference type="ARBA" id="ARBA00023288"/>
    </source>
</evidence>
<evidence type="ECO:0000256" key="1">
    <source>
        <dbReference type="ARBA" id="ARBA00004193"/>
    </source>
</evidence>
<dbReference type="SUPFAM" id="SSF53822">
    <property type="entry name" value="Periplasmic binding protein-like I"/>
    <property type="match status" value="1"/>
</dbReference>
<keyword evidence="10" id="KW-1185">Reference proteome</keyword>
<dbReference type="InterPro" id="IPR050957">
    <property type="entry name" value="BMP_lipoprotein"/>
</dbReference>
<dbReference type="InterPro" id="IPR028082">
    <property type="entry name" value="Peripla_BP_I"/>
</dbReference>
<organism evidence="9 10">
    <name type="scientific">Candidatus Cryosericum hinesii</name>
    <dbReference type="NCBI Taxonomy" id="2290915"/>
    <lineage>
        <taxon>Bacteria</taxon>
        <taxon>Pseudomonadati</taxon>
        <taxon>Caldisericota/Cryosericota group</taxon>
        <taxon>Candidatus Cryosericota</taxon>
        <taxon>Candidatus Cryosericia</taxon>
        <taxon>Candidatus Cryosericales</taxon>
        <taxon>Candidatus Cryosericaceae</taxon>
        <taxon>Candidatus Cryosericum</taxon>
    </lineage>
</organism>
<dbReference type="PANTHER" id="PTHR34296:SF2">
    <property type="entry name" value="ABC TRANSPORTER GUANOSINE-BINDING PROTEIN NUPN"/>
    <property type="match status" value="1"/>
</dbReference>
<evidence type="ECO:0000256" key="2">
    <source>
        <dbReference type="ARBA" id="ARBA00008610"/>
    </source>
</evidence>
<evidence type="ECO:0000256" key="5">
    <source>
        <dbReference type="ARBA" id="ARBA00023136"/>
    </source>
</evidence>